<evidence type="ECO:0000256" key="2">
    <source>
        <dbReference type="ARBA" id="ARBA00022692"/>
    </source>
</evidence>
<dbReference type="PRINTS" id="PR00249">
    <property type="entry name" value="GPCRSECRETIN"/>
</dbReference>
<gene>
    <name evidence="7" type="ORF">COCON_G00109670</name>
</gene>
<evidence type="ECO:0000259" key="6">
    <source>
        <dbReference type="PROSITE" id="PS50261"/>
    </source>
</evidence>
<evidence type="ECO:0000256" key="3">
    <source>
        <dbReference type="ARBA" id="ARBA00022989"/>
    </source>
</evidence>
<dbReference type="GO" id="GO:0005886">
    <property type="term" value="C:plasma membrane"/>
    <property type="evidence" value="ECO:0007669"/>
    <property type="project" value="TreeGrafter"/>
</dbReference>
<keyword evidence="3 5" id="KW-1133">Transmembrane helix</keyword>
<dbReference type="PANTHER" id="PTHR12011">
    <property type="entry name" value="ADHESION G-PROTEIN COUPLED RECEPTOR"/>
    <property type="match status" value="1"/>
</dbReference>
<feature type="transmembrane region" description="Helical" evidence="5">
    <location>
        <begin position="190"/>
        <end position="211"/>
    </location>
</feature>
<feature type="transmembrane region" description="Helical" evidence="5">
    <location>
        <begin position="24"/>
        <end position="43"/>
    </location>
</feature>
<accession>A0A9Q1DK53</accession>
<keyword evidence="8" id="KW-1185">Reference proteome</keyword>
<dbReference type="Pfam" id="PF00002">
    <property type="entry name" value="7tm_2"/>
    <property type="match status" value="1"/>
</dbReference>
<feature type="transmembrane region" description="Helical" evidence="5">
    <location>
        <begin position="217"/>
        <end position="238"/>
    </location>
</feature>
<dbReference type="OrthoDB" id="283575at2759"/>
<organism evidence="7 8">
    <name type="scientific">Conger conger</name>
    <name type="common">Conger eel</name>
    <name type="synonym">Muraena conger</name>
    <dbReference type="NCBI Taxonomy" id="82655"/>
    <lineage>
        <taxon>Eukaryota</taxon>
        <taxon>Metazoa</taxon>
        <taxon>Chordata</taxon>
        <taxon>Craniata</taxon>
        <taxon>Vertebrata</taxon>
        <taxon>Euteleostomi</taxon>
        <taxon>Actinopterygii</taxon>
        <taxon>Neopterygii</taxon>
        <taxon>Teleostei</taxon>
        <taxon>Anguilliformes</taxon>
        <taxon>Congridae</taxon>
        <taxon>Conger</taxon>
    </lineage>
</organism>
<evidence type="ECO:0000313" key="8">
    <source>
        <dbReference type="Proteomes" id="UP001152803"/>
    </source>
</evidence>
<dbReference type="Proteomes" id="UP001152803">
    <property type="component" value="Unassembled WGS sequence"/>
</dbReference>
<dbReference type="EMBL" id="JAFJMO010000007">
    <property type="protein sequence ID" value="KAJ8272108.1"/>
    <property type="molecule type" value="Genomic_DNA"/>
</dbReference>
<dbReference type="PANTHER" id="PTHR12011:SF326">
    <property type="entry name" value="ADHESION G-PROTEIN COUPLED RECEPTOR G5"/>
    <property type="match status" value="1"/>
</dbReference>
<dbReference type="InterPro" id="IPR000832">
    <property type="entry name" value="GPCR_2_secretin-like"/>
</dbReference>
<dbReference type="Gene3D" id="1.20.1070.10">
    <property type="entry name" value="Rhodopsin 7-helix transmembrane proteins"/>
    <property type="match status" value="1"/>
</dbReference>
<keyword evidence="2 5" id="KW-0812">Transmembrane</keyword>
<dbReference type="PROSITE" id="PS50261">
    <property type="entry name" value="G_PROTEIN_RECEP_F2_4"/>
    <property type="match status" value="1"/>
</dbReference>
<feature type="transmembrane region" description="Helical" evidence="5">
    <location>
        <begin position="55"/>
        <end position="76"/>
    </location>
</feature>
<evidence type="ECO:0000256" key="1">
    <source>
        <dbReference type="ARBA" id="ARBA00004141"/>
    </source>
</evidence>
<dbReference type="InterPro" id="IPR017981">
    <property type="entry name" value="GPCR_2-like_7TM"/>
</dbReference>
<proteinExistence type="predicted"/>
<dbReference type="GO" id="GO:0004930">
    <property type="term" value="F:G protein-coupled receptor activity"/>
    <property type="evidence" value="ECO:0007669"/>
    <property type="project" value="InterPro"/>
</dbReference>
<keyword evidence="4 5" id="KW-0472">Membrane</keyword>
<sequence length="278" mass="31254">MFYRSDGDAWNKLNQRWHNSEHSLSIHIHLCVALLGLNLSFLANDSMTSLNNHGVCIFIAAATHYSLLCTITWFAIEGFHLYWLRVIQEIPLQHLHQEIPAQAGSGLPAVAVISILSCGKYGKYNIYQLEGGAVTMCYLPESVLLSITFSFFALVVLLNLLVFVAVTVHVVRARRLSPAQQERHITRKDIFSLMGVSWLLGLSWGVLLFPVSPLKEVIFYIFCILNSLHGVFVCVRYFTLHRRPKESPGTMLSTVTTTTDGVASASVNNRERTKNIYN</sequence>
<evidence type="ECO:0000256" key="5">
    <source>
        <dbReference type="SAM" id="Phobius"/>
    </source>
</evidence>
<dbReference type="GO" id="GO:0007189">
    <property type="term" value="P:adenylate cyclase-activating G protein-coupled receptor signaling pathway"/>
    <property type="evidence" value="ECO:0007669"/>
    <property type="project" value="TreeGrafter"/>
</dbReference>
<evidence type="ECO:0000256" key="4">
    <source>
        <dbReference type="ARBA" id="ARBA00023136"/>
    </source>
</evidence>
<evidence type="ECO:0000313" key="7">
    <source>
        <dbReference type="EMBL" id="KAJ8272108.1"/>
    </source>
</evidence>
<comment type="subcellular location">
    <subcellularLocation>
        <location evidence="1">Membrane</location>
        <topology evidence="1">Multi-pass membrane protein</topology>
    </subcellularLocation>
</comment>
<feature type="domain" description="G-protein coupled receptors family 2 profile 2" evidence="6">
    <location>
        <begin position="1"/>
        <end position="241"/>
    </location>
</feature>
<comment type="caution">
    <text evidence="7">The sequence shown here is derived from an EMBL/GenBank/DDBJ whole genome shotgun (WGS) entry which is preliminary data.</text>
</comment>
<dbReference type="GO" id="GO:0007166">
    <property type="term" value="P:cell surface receptor signaling pathway"/>
    <property type="evidence" value="ECO:0007669"/>
    <property type="project" value="InterPro"/>
</dbReference>
<reference evidence="7" key="1">
    <citation type="journal article" date="2023" name="Science">
        <title>Genome structures resolve the early diversification of teleost fishes.</title>
        <authorList>
            <person name="Parey E."/>
            <person name="Louis A."/>
            <person name="Montfort J."/>
            <person name="Bouchez O."/>
            <person name="Roques C."/>
            <person name="Iampietro C."/>
            <person name="Lluch J."/>
            <person name="Castinel A."/>
            <person name="Donnadieu C."/>
            <person name="Desvignes T."/>
            <person name="Floi Bucao C."/>
            <person name="Jouanno E."/>
            <person name="Wen M."/>
            <person name="Mejri S."/>
            <person name="Dirks R."/>
            <person name="Jansen H."/>
            <person name="Henkel C."/>
            <person name="Chen W.J."/>
            <person name="Zahm M."/>
            <person name="Cabau C."/>
            <person name="Klopp C."/>
            <person name="Thompson A.W."/>
            <person name="Robinson-Rechavi M."/>
            <person name="Braasch I."/>
            <person name="Lecointre G."/>
            <person name="Bobe J."/>
            <person name="Postlethwait J.H."/>
            <person name="Berthelot C."/>
            <person name="Roest Crollius H."/>
            <person name="Guiguen Y."/>
        </authorList>
    </citation>
    <scope>NUCLEOTIDE SEQUENCE</scope>
    <source>
        <strain evidence="7">Concon-B</strain>
    </source>
</reference>
<protein>
    <recommendedName>
        <fullName evidence="6">G-protein coupled receptors family 2 profile 2 domain-containing protein</fullName>
    </recommendedName>
</protein>
<dbReference type="AlphaFoldDB" id="A0A9Q1DK53"/>
<name>A0A9Q1DK53_CONCO</name>
<feature type="transmembrane region" description="Helical" evidence="5">
    <location>
        <begin position="143"/>
        <end position="170"/>
    </location>
</feature>